<evidence type="ECO:0000256" key="22">
    <source>
        <dbReference type="SAM" id="MobiDB-lite"/>
    </source>
</evidence>
<protein>
    <recommendedName>
        <fullName evidence="18">Probable beta-glucosidase H</fullName>
        <ecNumber evidence="5">3.2.1.21</ecNumber>
    </recommendedName>
    <alternativeName>
        <fullName evidence="19">Beta-D-glucoside glucohydrolase H</fullName>
    </alternativeName>
    <alternativeName>
        <fullName evidence="20">Cellobiase H</fullName>
    </alternativeName>
    <alternativeName>
        <fullName evidence="21">Gentiobiase H</fullName>
    </alternativeName>
</protein>
<dbReference type="Gene3D" id="3.20.20.300">
    <property type="entry name" value="Glycoside hydrolase, family 3, N-terminal domain"/>
    <property type="match status" value="1"/>
</dbReference>
<evidence type="ECO:0000256" key="7">
    <source>
        <dbReference type="ARBA" id="ARBA00022801"/>
    </source>
</evidence>
<comment type="caution">
    <text evidence="25">The sequence shown here is derived from an EMBL/GenBank/DDBJ whole genome shotgun (WGS) entry which is preliminary data.</text>
</comment>
<dbReference type="EC" id="3.2.1.21" evidence="5"/>
<keyword evidence="6" id="KW-0964">Secreted</keyword>
<keyword evidence="9" id="KW-0805">Transcription regulation</keyword>
<dbReference type="Gene3D" id="2.60.120.260">
    <property type="entry name" value="Galactose-binding domain-like"/>
    <property type="match status" value="1"/>
</dbReference>
<dbReference type="SMART" id="SM00758">
    <property type="entry name" value="PA14"/>
    <property type="match status" value="1"/>
</dbReference>
<accession>A0A9W9L6M6</accession>
<reference evidence="25" key="1">
    <citation type="submission" date="2022-11" db="EMBL/GenBank/DDBJ databases">
        <authorList>
            <person name="Petersen C."/>
        </authorList>
    </citation>
    <scope>NUCLEOTIDE SEQUENCE</scope>
    <source>
        <strain evidence="25">IBT 22155</strain>
    </source>
</reference>
<dbReference type="InterPro" id="IPR050288">
    <property type="entry name" value="Cellulose_deg_GH3"/>
</dbReference>
<dbReference type="InterPro" id="IPR011658">
    <property type="entry name" value="PA14_dom"/>
</dbReference>
<dbReference type="InterPro" id="IPR036962">
    <property type="entry name" value="Glyco_hydro_3_N_sf"/>
</dbReference>
<dbReference type="GO" id="GO:0000981">
    <property type="term" value="F:DNA-binding transcription factor activity, RNA polymerase II-specific"/>
    <property type="evidence" value="ECO:0007669"/>
    <property type="project" value="InterPro"/>
</dbReference>
<dbReference type="GO" id="GO:0008270">
    <property type="term" value="F:zinc ion binding"/>
    <property type="evidence" value="ECO:0007669"/>
    <property type="project" value="InterPro"/>
</dbReference>
<dbReference type="Gene3D" id="4.10.240.10">
    <property type="entry name" value="Zn(2)-C6 fungal-type DNA-binding domain"/>
    <property type="match status" value="1"/>
</dbReference>
<dbReference type="InterPro" id="IPR036864">
    <property type="entry name" value="Zn2-C6_fun-type_DNA-bd_sf"/>
</dbReference>
<evidence type="ECO:0000256" key="5">
    <source>
        <dbReference type="ARBA" id="ARBA00012744"/>
    </source>
</evidence>
<dbReference type="PROSITE" id="PS51820">
    <property type="entry name" value="PA14"/>
    <property type="match status" value="1"/>
</dbReference>
<evidence type="ECO:0000256" key="19">
    <source>
        <dbReference type="ARBA" id="ARBA00041278"/>
    </source>
</evidence>
<feature type="domain" description="PA14" evidence="24">
    <location>
        <begin position="388"/>
        <end position="547"/>
    </location>
</feature>
<feature type="region of interest" description="Disordered" evidence="22">
    <location>
        <begin position="895"/>
        <end position="922"/>
    </location>
</feature>
<evidence type="ECO:0000256" key="6">
    <source>
        <dbReference type="ARBA" id="ARBA00022525"/>
    </source>
</evidence>
<dbReference type="SUPFAM" id="SSF51445">
    <property type="entry name" value="(Trans)glycosidases"/>
    <property type="match status" value="1"/>
</dbReference>
<gene>
    <name evidence="25" type="ORF">N7515_003883</name>
</gene>
<evidence type="ECO:0000256" key="17">
    <source>
        <dbReference type="ARBA" id="ARBA00024983"/>
    </source>
</evidence>
<dbReference type="InterPro" id="IPR001138">
    <property type="entry name" value="Zn2Cys6_DnaBD"/>
</dbReference>
<evidence type="ECO:0000256" key="21">
    <source>
        <dbReference type="ARBA" id="ARBA00041806"/>
    </source>
</evidence>
<dbReference type="GO" id="GO:0005576">
    <property type="term" value="C:extracellular region"/>
    <property type="evidence" value="ECO:0007669"/>
    <property type="project" value="UniProtKB-SubCell"/>
</dbReference>
<feature type="domain" description="Zn(2)-C6 fungal-type" evidence="23">
    <location>
        <begin position="833"/>
        <end position="863"/>
    </location>
</feature>
<evidence type="ECO:0000256" key="14">
    <source>
        <dbReference type="ARBA" id="ARBA00023277"/>
    </source>
</evidence>
<evidence type="ECO:0000256" key="11">
    <source>
        <dbReference type="ARBA" id="ARBA00023163"/>
    </source>
</evidence>
<dbReference type="Gene3D" id="3.40.50.1700">
    <property type="entry name" value="Glycoside hydrolase family 3 C-terminal domain"/>
    <property type="match status" value="1"/>
</dbReference>
<dbReference type="Proteomes" id="UP001149079">
    <property type="component" value="Unassembled WGS sequence"/>
</dbReference>
<keyword evidence="16" id="KW-0624">Polysaccharide degradation</keyword>
<dbReference type="Gene3D" id="2.60.40.10">
    <property type="entry name" value="Immunoglobulins"/>
    <property type="match status" value="1"/>
</dbReference>
<dbReference type="SUPFAM" id="SSF56988">
    <property type="entry name" value="Anthrax protective antigen"/>
    <property type="match status" value="1"/>
</dbReference>
<name>A0A9W9L6M6_9EURO</name>
<dbReference type="InterPro" id="IPR013783">
    <property type="entry name" value="Ig-like_fold"/>
</dbReference>
<dbReference type="Pfam" id="PF14310">
    <property type="entry name" value="Fn3-like"/>
    <property type="match status" value="1"/>
</dbReference>
<dbReference type="FunFam" id="3.20.20.300:FF:000006">
    <property type="entry name" value="Beta-glucosidase H"/>
    <property type="match status" value="1"/>
</dbReference>
<evidence type="ECO:0000259" key="24">
    <source>
        <dbReference type="PROSITE" id="PS51820"/>
    </source>
</evidence>
<comment type="catalytic activity">
    <reaction evidence="1">
        <text>Hydrolysis of terminal, non-reducing beta-D-glucosyl residues with release of beta-D-glucose.</text>
        <dbReference type="EC" id="3.2.1.21"/>
    </reaction>
</comment>
<evidence type="ECO:0000313" key="25">
    <source>
        <dbReference type="EMBL" id="KAJ5139035.1"/>
    </source>
</evidence>
<keyword evidence="8" id="KW-0136">Cellulose degradation</keyword>
<evidence type="ECO:0000256" key="10">
    <source>
        <dbReference type="ARBA" id="ARBA00023125"/>
    </source>
</evidence>
<dbReference type="PROSITE" id="PS00463">
    <property type="entry name" value="ZN2_CY6_FUNGAL_1"/>
    <property type="match status" value="1"/>
</dbReference>
<keyword evidence="15" id="KW-0326">Glycosidase</keyword>
<evidence type="ECO:0000256" key="15">
    <source>
        <dbReference type="ARBA" id="ARBA00023295"/>
    </source>
</evidence>
<dbReference type="Pfam" id="PF00172">
    <property type="entry name" value="Zn_clus"/>
    <property type="match status" value="1"/>
</dbReference>
<keyword evidence="7" id="KW-0378">Hydrolase</keyword>
<comment type="subcellular location">
    <subcellularLocation>
        <location evidence="2">Secreted</location>
    </subcellularLocation>
</comment>
<evidence type="ECO:0000256" key="2">
    <source>
        <dbReference type="ARBA" id="ARBA00004613"/>
    </source>
</evidence>
<dbReference type="RefSeq" id="XP_056523684.1">
    <property type="nucleotide sequence ID" value="XM_056664627.1"/>
</dbReference>
<dbReference type="PROSITE" id="PS50048">
    <property type="entry name" value="ZN2_CY6_FUNGAL_2"/>
    <property type="match status" value="1"/>
</dbReference>
<evidence type="ECO:0000256" key="3">
    <source>
        <dbReference type="ARBA" id="ARBA00004987"/>
    </source>
</evidence>
<keyword evidence="14" id="KW-0119">Carbohydrate metabolism</keyword>
<comment type="similarity">
    <text evidence="4">Belongs to the glycosyl hydrolase 3 family.</text>
</comment>
<dbReference type="InterPro" id="IPR036881">
    <property type="entry name" value="Glyco_hydro_3_C_sf"/>
</dbReference>
<dbReference type="PRINTS" id="PR00133">
    <property type="entry name" value="GLHYDRLASE3"/>
</dbReference>
<dbReference type="EMBL" id="JAPQKL010000003">
    <property type="protein sequence ID" value="KAJ5139035.1"/>
    <property type="molecule type" value="Genomic_DNA"/>
</dbReference>
<keyword evidence="10" id="KW-0238">DNA-binding</keyword>
<organism evidence="25 26">
    <name type="scientific">Penicillium bovifimosum</name>
    <dbReference type="NCBI Taxonomy" id="126998"/>
    <lineage>
        <taxon>Eukaryota</taxon>
        <taxon>Fungi</taxon>
        <taxon>Dikarya</taxon>
        <taxon>Ascomycota</taxon>
        <taxon>Pezizomycotina</taxon>
        <taxon>Eurotiomycetes</taxon>
        <taxon>Eurotiomycetidae</taxon>
        <taxon>Eurotiales</taxon>
        <taxon>Aspergillaceae</taxon>
        <taxon>Penicillium</taxon>
    </lineage>
</organism>
<dbReference type="SUPFAM" id="SSF52279">
    <property type="entry name" value="Beta-D-glucan exohydrolase, C-terminal domain"/>
    <property type="match status" value="1"/>
</dbReference>
<keyword evidence="13" id="KW-0539">Nucleus</keyword>
<dbReference type="GO" id="GO:0008422">
    <property type="term" value="F:beta-glucosidase activity"/>
    <property type="evidence" value="ECO:0007669"/>
    <property type="project" value="UniProtKB-EC"/>
</dbReference>
<comment type="function">
    <text evidence="17">Beta-glucosidases are one of a number of cellulolytic enzymes involved in the degradation of cellulosic biomass. Catalyzes the last step releasing glucose from the inhibitory cellobiose.</text>
</comment>
<dbReference type="Pfam" id="PF01915">
    <property type="entry name" value="Glyco_hydro_3_C"/>
    <property type="match status" value="1"/>
</dbReference>
<dbReference type="InterPro" id="IPR026891">
    <property type="entry name" value="Fn3-like"/>
</dbReference>
<sequence length="1421" mass="158792">MPETFDVEHVLANISEQDKIALLSGTDFWHTHPIPEFNVPSIRATDGPNGIRGTKFFAGIPAACLPCGTALGATWDRDLVNQAGKLLGDECIAKGAHCWLGPTINMQRAPIGGRGFESFAEDPHLSGILAKSIIVGCESKGIISAVKHFVGNDQEHERRAVDVLVTQRALREIYLRPFQIVARDARPGALMTSYNKINGKHVVEDARMLNLIREEWKWNPLVMSDWLGTYTTIDSMNAGLDLEMPGPSRYRGKFIESAVQARLIKQSTIDARARRVLEFVKQASQVQVSEVERGRDFPEDRALNRKICANSMVLLKNEGILPLPREIKKIALIGSHMKTPAISGGGSASLEPYYSVSLYDACREAFPNAEILYEAGAYAHRMLPVIERLLNNAVIHFYNEPMGKERSLISTEPVSTTAFQFMDYYAPGLNRGLFWATLIGDFTPDASGLWDFGLSVFGTANLYIDDELVIDNTTNQTRGTAFFGKGTIEELGSKELVAGTTYKIRIEFGSANTTTMKTVGMVNFGGGAANLGACLRMNRDEMIENAVKAATEADYTILCTGLNRDWESEGFDRTHMDLPPGVDRLIWKVLEAAADKTVIVNQSGTPVTMPWVDQAQCIVQAWYGGNEIGHGIADILIGEVNPCAKLPLSWPVDVKHNPAYLNFASVGGRVLYGEDIYAGYRFYEKTGREVLFPFGHGLSYTTFQVSPSVTVAPEIFTMDSPPVATVQIRNTGKLAGAQVLQLYISAPESPTARPIKELHGFEKVFLQPGEEKTIDIQLDRYATSFWDEIEDMWKIEGGTYEVLIGTSSQEVSPTNNMDPSSTARRKNTRVLTACDACRISKTRCDSARPVCAKCVQRGVTCEYPETDALSVLDTWGAKILEAVERQERLLSESLSMNRGHPPQAPLFSQQASPSPVDEVDPESISRNDALKTPITGSDMILSWPIFPQDRPVSTFPMAAYSEKPDQFQPGLPRLDPQRLLELRDIFMTKIWTKNPIVDPEQLDFYIAQVLENGIDWCASSCLVLLIFALAAIWGNYPDEEAREVSYNEPSFSPPVTYVTMSVPEHRMKESLTFLSMARKRISTAHLDDSLLGVQCLCIFGIWYQYNMEPIPGWKMFRTASMLWQTYRLKHREGKTIRSAQEESLEQRLYWTCLKSECEVRYELTDLPPCDLSLSDFPYSLPSFPTRQPSHDSPGWMSSPSSTDLEASSSYYYLAEIFLRRLLNRARNAVRVLSPDIDLPSIKNLAETLTQLEGQLQQWVDCLPPALQFNMPLESAPAPKEAELMKLSRERYVEVRELLCRAYLYLCIHVPLDPGMAASYGVKASEALQLAIYRIQTEVPFFRHPGSWGACRVRFNHALCLIAGFRAKITQRPSTEHVSIPPNWADCVRVVIERLKIWGEEGGGIKELSVLLEWLVHDSMEL</sequence>
<dbReference type="Pfam" id="PF07691">
    <property type="entry name" value="PA14"/>
    <property type="match status" value="1"/>
</dbReference>
<evidence type="ECO:0000256" key="13">
    <source>
        <dbReference type="ARBA" id="ARBA00023242"/>
    </source>
</evidence>
<keyword evidence="26" id="KW-1185">Reference proteome</keyword>
<evidence type="ECO:0000256" key="8">
    <source>
        <dbReference type="ARBA" id="ARBA00023001"/>
    </source>
</evidence>
<evidence type="ECO:0000259" key="23">
    <source>
        <dbReference type="PROSITE" id="PS50048"/>
    </source>
</evidence>
<evidence type="ECO:0000256" key="1">
    <source>
        <dbReference type="ARBA" id="ARBA00000448"/>
    </source>
</evidence>
<keyword evidence="12" id="KW-0325">Glycoprotein</keyword>
<dbReference type="InterPro" id="IPR001764">
    <property type="entry name" value="Glyco_hydro_3_N"/>
</dbReference>
<dbReference type="SUPFAM" id="SSF57701">
    <property type="entry name" value="Zn2/Cys6 DNA-binding domain"/>
    <property type="match status" value="1"/>
</dbReference>
<evidence type="ECO:0000256" key="12">
    <source>
        <dbReference type="ARBA" id="ARBA00023180"/>
    </source>
</evidence>
<dbReference type="PANTHER" id="PTHR42715">
    <property type="entry name" value="BETA-GLUCOSIDASE"/>
    <property type="match status" value="1"/>
</dbReference>
<dbReference type="CDD" id="cd00067">
    <property type="entry name" value="GAL4"/>
    <property type="match status" value="1"/>
</dbReference>
<keyword evidence="11" id="KW-0804">Transcription</keyword>
<dbReference type="CDD" id="cd12148">
    <property type="entry name" value="fungal_TF_MHR"/>
    <property type="match status" value="1"/>
</dbReference>
<proteinExistence type="inferred from homology"/>
<dbReference type="SMART" id="SM01217">
    <property type="entry name" value="Fn3_like"/>
    <property type="match status" value="1"/>
</dbReference>
<comment type="pathway">
    <text evidence="3">Glycan metabolism; cellulose degradation.</text>
</comment>
<evidence type="ECO:0000256" key="9">
    <source>
        <dbReference type="ARBA" id="ARBA00023015"/>
    </source>
</evidence>
<evidence type="ECO:0000256" key="4">
    <source>
        <dbReference type="ARBA" id="ARBA00005336"/>
    </source>
</evidence>
<evidence type="ECO:0000256" key="18">
    <source>
        <dbReference type="ARBA" id="ARBA00039581"/>
    </source>
</evidence>
<dbReference type="GeneID" id="81403797"/>
<dbReference type="Pfam" id="PF00933">
    <property type="entry name" value="Glyco_hydro_3"/>
    <property type="match status" value="1"/>
</dbReference>
<dbReference type="InterPro" id="IPR002772">
    <property type="entry name" value="Glyco_hydro_3_C"/>
</dbReference>
<dbReference type="InterPro" id="IPR017853">
    <property type="entry name" value="GH"/>
</dbReference>
<dbReference type="GO" id="GO:0003677">
    <property type="term" value="F:DNA binding"/>
    <property type="evidence" value="ECO:0007669"/>
    <property type="project" value="UniProtKB-KW"/>
</dbReference>
<evidence type="ECO:0000256" key="16">
    <source>
        <dbReference type="ARBA" id="ARBA00023326"/>
    </source>
</evidence>
<evidence type="ECO:0000313" key="26">
    <source>
        <dbReference type="Proteomes" id="UP001149079"/>
    </source>
</evidence>
<dbReference type="OrthoDB" id="47059at2759"/>
<dbReference type="SMART" id="SM00066">
    <property type="entry name" value="GAL4"/>
    <property type="match status" value="1"/>
</dbReference>
<evidence type="ECO:0000256" key="20">
    <source>
        <dbReference type="ARBA" id="ARBA00041602"/>
    </source>
</evidence>
<dbReference type="FunFam" id="2.60.40.10:FF:000495">
    <property type="entry name" value="Periplasmic beta-glucosidase"/>
    <property type="match status" value="1"/>
</dbReference>
<dbReference type="PANTHER" id="PTHR42715:SF17">
    <property type="entry name" value="BETA-GLUCOSIDASE H-RELATED"/>
    <property type="match status" value="1"/>
</dbReference>
<dbReference type="GO" id="GO:0030245">
    <property type="term" value="P:cellulose catabolic process"/>
    <property type="evidence" value="ECO:0007669"/>
    <property type="project" value="UniProtKB-KW"/>
</dbReference>
<dbReference type="InterPro" id="IPR037524">
    <property type="entry name" value="PA14/GLEYA"/>
</dbReference>
<reference evidence="25" key="2">
    <citation type="journal article" date="2023" name="IMA Fungus">
        <title>Comparative genomic study of the Penicillium genus elucidates a diverse pangenome and 15 lateral gene transfer events.</title>
        <authorList>
            <person name="Petersen C."/>
            <person name="Sorensen T."/>
            <person name="Nielsen M.R."/>
            <person name="Sondergaard T.E."/>
            <person name="Sorensen J.L."/>
            <person name="Fitzpatrick D.A."/>
            <person name="Frisvad J.C."/>
            <person name="Nielsen K.L."/>
        </authorList>
    </citation>
    <scope>NUCLEOTIDE SEQUENCE</scope>
    <source>
        <strain evidence="25">IBT 22155</strain>
    </source>
</reference>